<dbReference type="RefSeq" id="WP_124235824.1">
    <property type="nucleotide sequence ID" value="NZ_JBHUFI010000009.1"/>
</dbReference>
<dbReference type="OrthoDB" id="3199600at2"/>
<name>A0A3N6WPZ8_9ACTN</name>
<keyword evidence="2" id="KW-1185">Reference proteome</keyword>
<dbReference type="PANTHER" id="PTHR37816:SF1">
    <property type="entry name" value="TOXIN"/>
    <property type="match status" value="1"/>
</dbReference>
<dbReference type="InterPro" id="IPR027417">
    <property type="entry name" value="P-loop_NTPase"/>
</dbReference>
<comment type="caution">
    <text evidence="1">The sequence shown here is derived from an EMBL/GenBank/DDBJ whole genome shotgun (WGS) entry which is preliminary data.</text>
</comment>
<sequence>MTSAPRRIAVAGTSGAGKTTLAGRIAALLGLPHTEIDALHHGPGWEPRPQFLDDVRAMVAQDSWVTEWQYSAARPLIAERAELLVWLDLPVPQQMSRLVRRTLRRRWRREELWNGNVEPPLRTFLTDRDHVIRWGWRTRHRLREQVPATLAAHPSVRLVQLRSQRDVERWLASL</sequence>
<reference evidence="1 2" key="1">
    <citation type="submission" date="2018-11" db="EMBL/GenBank/DDBJ databases">
        <authorList>
            <person name="Li F."/>
        </authorList>
    </citation>
    <scope>NUCLEOTIDE SEQUENCE [LARGE SCALE GENOMIC DNA]</scope>
    <source>
        <strain evidence="1 2">YS17T</strain>
    </source>
</reference>
<accession>A0A3N6WPZ8</accession>
<protein>
    <submittedName>
        <fullName evidence="1">AAA family ATPase</fullName>
    </submittedName>
</protein>
<dbReference type="EMBL" id="RQJX01000003">
    <property type="protein sequence ID" value="RQN09370.1"/>
    <property type="molecule type" value="Genomic_DNA"/>
</dbReference>
<dbReference type="InterPro" id="IPR052922">
    <property type="entry name" value="Cytidylate_Kinase-2"/>
</dbReference>
<dbReference type="SUPFAM" id="SSF52540">
    <property type="entry name" value="P-loop containing nucleoside triphosphate hydrolases"/>
    <property type="match status" value="1"/>
</dbReference>
<evidence type="ECO:0000313" key="2">
    <source>
        <dbReference type="Proteomes" id="UP000275225"/>
    </source>
</evidence>
<proteinExistence type="predicted"/>
<dbReference type="PANTHER" id="PTHR37816">
    <property type="entry name" value="YALI0E33011P"/>
    <property type="match status" value="1"/>
</dbReference>
<gene>
    <name evidence="1" type="ORF">EHW97_03770</name>
</gene>
<dbReference type="Gene3D" id="3.40.50.300">
    <property type="entry name" value="P-loop containing nucleotide triphosphate hydrolases"/>
    <property type="match status" value="1"/>
</dbReference>
<organism evidence="1 2">
    <name type="scientific">Aeromicrobium camelliae</name>
    <dbReference type="NCBI Taxonomy" id="1538144"/>
    <lineage>
        <taxon>Bacteria</taxon>
        <taxon>Bacillati</taxon>
        <taxon>Actinomycetota</taxon>
        <taxon>Actinomycetes</taxon>
        <taxon>Propionibacteriales</taxon>
        <taxon>Nocardioidaceae</taxon>
        <taxon>Aeromicrobium</taxon>
    </lineage>
</organism>
<evidence type="ECO:0000313" key="1">
    <source>
        <dbReference type="EMBL" id="RQN09370.1"/>
    </source>
</evidence>
<dbReference type="AlphaFoldDB" id="A0A3N6WPZ8"/>
<dbReference type="Proteomes" id="UP000275225">
    <property type="component" value="Unassembled WGS sequence"/>
</dbReference>